<feature type="compositionally biased region" description="Polar residues" evidence="1">
    <location>
        <begin position="60"/>
        <end position="70"/>
    </location>
</feature>
<protein>
    <submittedName>
        <fullName evidence="2">Uncharacterized protein</fullName>
    </submittedName>
</protein>
<evidence type="ECO:0000313" key="3">
    <source>
        <dbReference type="Proteomes" id="UP001287286"/>
    </source>
</evidence>
<organism evidence="2 3">
    <name type="scientific">Purpureocillium lilacinum</name>
    <name type="common">Paecilomyces lilacinus</name>
    <dbReference type="NCBI Taxonomy" id="33203"/>
    <lineage>
        <taxon>Eukaryota</taxon>
        <taxon>Fungi</taxon>
        <taxon>Dikarya</taxon>
        <taxon>Ascomycota</taxon>
        <taxon>Pezizomycotina</taxon>
        <taxon>Sordariomycetes</taxon>
        <taxon>Hypocreomycetidae</taxon>
        <taxon>Hypocreales</taxon>
        <taxon>Ophiocordycipitaceae</taxon>
        <taxon>Purpureocillium</taxon>
    </lineage>
</organism>
<gene>
    <name evidence="2" type="ORF">Purlil1_2688</name>
</gene>
<proteinExistence type="predicted"/>
<feature type="region of interest" description="Disordered" evidence="1">
    <location>
        <begin position="83"/>
        <end position="158"/>
    </location>
</feature>
<accession>A0ABR0CAL0</accession>
<evidence type="ECO:0000313" key="2">
    <source>
        <dbReference type="EMBL" id="KAK4092763.1"/>
    </source>
</evidence>
<keyword evidence="3" id="KW-1185">Reference proteome</keyword>
<sequence>MTPDRTGGGPDPTGCGTIFLWRNGNRHIWGMQEGKEILAVDPSPFPGATAAHAKNPPPLNRQQQAFAPSTNPTWQTLRRYQHTRRTGARHQSVALVFPPPPSSSSPPGSLTAGPLRGAGADGIGDVQIEPGHETDGEACPVLAAPQGHPLPGDAGIED</sequence>
<evidence type="ECO:0000256" key="1">
    <source>
        <dbReference type="SAM" id="MobiDB-lite"/>
    </source>
</evidence>
<comment type="caution">
    <text evidence="2">The sequence shown here is derived from an EMBL/GenBank/DDBJ whole genome shotgun (WGS) entry which is preliminary data.</text>
</comment>
<reference evidence="2 3" key="1">
    <citation type="journal article" date="2024" name="Microbiol. Resour. Announc.">
        <title>Genome annotations for the ascomycete fungi Trichoderma harzianum, Trichoderma aggressivum, and Purpureocillium lilacinum.</title>
        <authorList>
            <person name="Beijen E.P.W."/>
            <person name="Ohm R.A."/>
        </authorList>
    </citation>
    <scope>NUCLEOTIDE SEQUENCE [LARGE SCALE GENOMIC DNA]</scope>
    <source>
        <strain evidence="2 3">CBS 150709</strain>
    </source>
</reference>
<dbReference type="EMBL" id="JAWRVI010000007">
    <property type="protein sequence ID" value="KAK4092763.1"/>
    <property type="molecule type" value="Genomic_DNA"/>
</dbReference>
<feature type="region of interest" description="Disordered" evidence="1">
    <location>
        <begin position="40"/>
        <end position="70"/>
    </location>
</feature>
<name>A0ABR0CAL0_PURLI</name>
<dbReference type="Proteomes" id="UP001287286">
    <property type="component" value="Unassembled WGS sequence"/>
</dbReference>